<evidence type="ECO:0000313" key="1">
    <source>
        <dbReference type="EMBL" id="NKY22968.1"/>
    </source>
</evidence>
<organism evidence="1 2">
    <name type="scientific">Cellulomonas denverensis</name>
    <dbReference type="NCBI Taxonomy" id="264297"/>
    <lineage>
        <taxon>Bacteria</taxon>
        <taxon>Bacillati</taxon>
        <taxon>Actinomycetota</taxon>
        <taxon>Actinomycetes</taxon>
        <taxon>Micrococcales</taxon>
        <taxon>Cellulomonadaceae</taxon>
        <taxon>Cellulomonas</taxon>
    </lineage>
</organism>
<evidence type="ECO:0000313" key="2">
    <source>
        <dbReference type="Proteomes" id="UP000581206"/>
    </source>
</evidence>
<name>A0A7X6KVN0_9CELL</name>
<keyword evidence="2" id="KW-1185">Reference proteome</keyword>
<gene>
    <name evidence="1" type="ORF">HGA03_09880</name>
</gene>
<dbReference type="RefSeq" id="WP_168630098.1">
    <property type="nucleotide sequence ID" value="NZ_BONL01000001.1"/>
</dbReference>
<dbReference type="EMBL" id="JAAXOX010000004">
    <property type="protein sequence ID" value="NKY22968.1"/>
    <property type="molecule type" value="Genomic_DNA"/>
</dbReference>
<comment type="caution">
    <text evidence="1">The sequence shown here is derived from an EMBL/GenBank/DDBJ whole genome shotgun (WGS) entry which is preliminary data.</text>
</comment>
<accession>A0A7X6KVN0</accession>
<sequence length="51" mass="5620">MTHHCLYFDDGNGVELLCECGSVAVWIREDADGEAVLVALDVEPEELRQTA</sequence>
<protein>
    <submittedName>
        <fullName evidence="1">Uncharacterized protein</fullName>
    </submittedName>
</protein>
<dbReference type="Proteomes" id="UP000581206">
    <property type="component" value="Unassembled WGS sequence"/>
</dbReference>
<dbReference type="AlphaFoldDB" id="A0A7X6KVN0"/>
<proteinExistence type="predicted"/>
<reference evidence="1 2" key="1">
    <citation type="submission" date="2020-04" db="EMBL/GenBank/DDBJ databases">
        <title>MicrobeNet Type strains.</title>
        <authorList>
            <person name="Nicholson A.C."/>
        </authorList>
    </citation>
    <scope>NUCLEOTIDE SEQUENCE [LARGE SCALE GENOMIC DNA]</scope>
    <source>
        <strain evidence="1 2">ATCC BAA-788</strain>
    </source>
</reference>